<keyword evidence="1" id="KW-0812">Transmembrane</keyword>
<keyword evidence="4" id="KW-1185">Reference proteome</keyword>
<keyword evidence="1" id="KW-0472">Membrane</keyword>
<accession>A0A9Q3KGI6</accession>
<gene>
    <name evidence="3" type="ORF">O181_119114</name>
</gene>
<reference evidence="3" key="1">
    <citation type="submission" date="2021-03" db="EMBL/GenBank/DDBJ databases">
        <title>Draft genome sequence of rust myrtle Austropuccinia psidii MF-1, a brazilian biotype.</title>
        <authorList>
            <person name="Quecine M.C."/>
            <person name="Pachon D.M.R."/>
            <person name="Bonatelli M.L."/>
            <person name="Correr F.H."/>
            <person name="Franceschini L.M."/>
            <person name="Leite T.F."/>
            <person name="Margarido G.R.A."/>
            <person name="Almeida C.A."/>
            <person name="Ferrarezi J.A."/>
            <person name="Labate C.A."/>
        </authorList>
    </citation>
    <scope>NUCLEOTIDE SEQUENCE</scope>
    <source>
        <strain evidence="3">MF-1</strain>
    </source>
</reference>
<dbReference type="InterPro" id="IPR013103">
    <property type="entry name" value="RVT_2"/>
</dbReference>
<feature type="transmembrane region" description="Helical" evidence="1">
    <location>
        <begin position="83"/>
        <end position="101"/>
    </location>
</feature>
<dbReference type="OrthoDB" id="3054497at2759"/>
<sequence length="133" mass="15190">MLATAILKEWPVGLFDVSSTYLYSPFEEHVLVKLPVIFLPELYGKVLCLKKALYGMQQAGRSWWKFLSGILERLNFVATKVDQSLYIFCSVMAVIAIWIHINDIVITSNLPDTILYFNAALCSELNIKWSNKV</sequence>
<evidence type="ECO:0000313" key="4">
    <source>
        <dbReference type="Proteomes" id="UP000765509"/>
    </source>
</evidence>
<comment type="caution">
    <text evidence="3">The sequence shown here is derived from an EMBL/GenBank/DDBJ whole genome shotgun (WGS) entry which is preliminary data.</text>
</comment>
<evidence type="ECO:0000256" key="1">
    <source>
        <dbReference type="SAM" id="Phobius"/>
    </source>
</evidence>
<dbReference type="Proteomes" id="UP000765509">
    <property type="component" value="Unassembled WGS sequence"/>
</dbReference>
<evidence type="ECO:0000313" key="3">
    <source>
        <dbReference type="EMBL" id="MBW0579399.1"/>
    </source>
</evidence>
<dbReference type="AlphaFoldDB" id="A0A9Q3KGI6"/>
<protein>
    <recommendedName>
        <fullName evidence="2">Reverse transcriptase Ty1/copia-type domain-containing protein</fullName>
    </recommendedName>
</protein>
<keyword evidence="1" id="KW-1133">Transmembrane helix</keyword>
<dbReference type="Pfam" id="PF07727">
    <property type="entry name" value="RVT_2"/>
    <property type="match status" value="1"/>
</dbReference>
<proteinExistence type="predicted"/>
<feature type="domain" description="Reverse transcriptase Ty1/copia-type" evidence="2">
    <location>
        <begin position="2"/>
        <end position="128"/>
    </location>
</feature>
<organism evidence="3 4">
    <name type="scientific">Austropuccinia psidii MF-1</name>
    <dbReference type="NCBI Taxonomy" id="1389203"/>
    <lineage>
        <taxon>Eukaryota</taxon>
        <taxon>Fungi</taxon>
        <taxon>Dikarya</taxon>
        <taxon>Basidiomycota</taxon>
        <taxon>Pucciniomycotina</taxon>
        <taxon>Pucciniomycetes</taxon>
        <taxon>Pucciniales</taxon>
        <taxon>Sphaerophragmiaceae</taxon>
        <taxon>Austropuccinia</taxon>
    </lineage>
</organism>
<name>A0A9Q3KGI6_9BASI</name>
<dbReference type="EMBL" id="AVOT02105012">
    <property type="protein sequence ID" value="MBW0579399.1"/>
    <property type="molecule type" value="Genomic_DNA"/>
</dbReference>
<evidence type="ECO:0000259" key="2">
    <source>
        <dbReference type="Pfam" id="PF07727"/>
    </source>
</evidence>